<dbReference type="Gene3D" id="2.60.40.10">
    <property type="entry name" value="Immunoglobulins"/>
    <property type="match status" value="2"/>
</dbReference>
<evidence type="ECO:0000256" key="13">
    <source>
        <dbReference type="PROSITE-ProRule" id="PRU00152"/>
    </source>
</evidence>
<evidence type="ECO:0000256" key="2">
    <source>
        <dbReference type="ARBA" id="ARBA00004651"/>
    </source>
</evidence>
<feature type="signal peptide" evidence="15">
    <location>
        <begin position="1"/>
        <end position="24"/>
    </location>
</feature>
<feature type="transmembrane region" description="Helical" evidence="14">
    <location>
        <begin position="3234"/>
        <end position="3255"/>
    </location>
</feature>
<name>A0A3Q0KRY7_SCHMA</name>
<keyword evidence="5 14" id="KW-0812">Transmembrane</keyword>
<feature type="domain" description="PLAT" evidence="17">
    <location>
        <begin position="2497"/>
        <end position="2616"/>
    </location>
</feature>
<feature type="transmembrane region" description="Helical" evidence="14">
    <location>
        <begin position="3386"/>
        <end position="3407"/>
    </location>
</feature>
<evidence type="ECO:0000313" key="18">
    <source>
        <dbReference type="Proteomes" id="UP000008854"/>
    </source>
</evidence>
<dbReference type="InParanoid" id="A0A3Q0KRY7"/>
<sequence length="3502" mass="393651">MNIPGGINTVLWLYCMITILSTNGIFETECSIPDPVYYLERQETRYFDFSPGFYDSKTIGTDPSECLTGCSKNNYTWSAISNDSYCFCGNNLPPSTELYNASCLYSDIVTVYRTDSNTFIGPFQITTTELTVRQVGDKISINFVIPTEFKNLPGVKVYEFDYGDTIQTTENISDITIPLVISYNSPGPVWPTLRARNEDGTIVSVFNYNRKCSQMYSDSAGTKYNDTGSASLALMIYELITPADITFNCPIIVMSRSVFTCQLNCNKGSHIQGTVSFANDWQDAISLPEPNYDWIGLPPKRMTDKFISYNTNKLIITGSQARYDGTISTIQIHALLLTDVTFYLLRVQCTSGMYNFETNGCSLTNNRSVTCTANQVFSGLLRDCVNISSSDCGSLRQLKLDKPITVENYDYQVIGIYTVKLTVLGWQSIKLPSVWTIQSGDRIGFTSILAGSIGCAPSTSYEADDLETLTTFSGTNGSSVLGSGLKRLTLIRHQIGAWIRPTHGALLTGYINTTGYKDVSLQLYSYWGKNYTSPALIKTPILIDEIINETQLILNICDTDTQCSLELKNHTGINVTYVWDFGDGTVQETTSVKTVQHIYTAVGIYNLTVNISNSIQYKIITQNITVMKKTEFNGIQGNYFAVLNELTTLKLNITGKRFICSWYIDGILTKNDNMTQFDYKHIQSGVVVWNVTCQTPTIAFSRKLEQFVLERFTGLSLVTKSLQVAKPAQIVFTFITGNNLTAQLIFFNQVLNTSIDYVQKTITSELVSEPQTASVNYSLWITNPLGSNLTTGQIQFDVPVLGMNVQVEPNYVGLSENLIFRVSFQEGTSIILTIDYGDGEVIQQSAMQLQTWPSDYQLTKKYLNTGEYIVTFSASSGGNRENRTVSVYVVGTIGVYTAQANTEYVAVNNPVTLKITRQSGNPAVLTKISLDWGDNSQFTLDDFREGNVYSHIYKSEGDFGVTTSLTNPVDQKVFVTTLKVRAGIENFGCQVVPNPVETGKLSVISVVYKSAKNVNISALLNNRTDPKQFNVPAPKLTEINYNYPVAGLYYEEIQAMNSVSNQSCSLIVDVRNKIVNVDIAYGGHAVYPSGSVTFTLTYTGLAANFPTLAKYKVVWGDGSAPSEGMLQLANQPEKINHVLAGLNYFQASVTLDNVISNMTKNTQIAAFGLFQQIDLMVTVASTGYPGYGIDGNSFPLGVQLRFQVLADGKPNNVANITYSIINKTNNVILDSGTVWSNYFFYTFTKFGEYNVVVLASNPVSMKSTSKELSIRTSIRGLKAYLVGNGILEPNQQGIIQISFEAYPNDACLCVTKSDGIGSVYYPKLADPTSFCSLCPSYSRLQDVPVNLTFSLSVQYGSSGLHYVFIQAISASQMVDTKLYIPVTFSTCPPPKISMSNVSSQLTNYPIKAVTSENIIIEAILTVPDCLLSVPNEKLWTLYSIDLDTTQTLGPISLSQQLSSKTLRLGLPANFLTPGTYKATCSVQFTPPQGVPYIVSESAYIIVVPPPLLVQFDVGNPISKTIDLSVNEICLKPEVYSRDPAMNNVNVPQGIGSWIWYCRQVDEQLSGKLILPKPPGFQYNSDYTGCFGDGPGVIDTNNGTLCFTTENFRVNKAYEFTVIGSKPPKRNGKATMRLLTTSEVTPIFTIRCSIPYLCYNLEFDPSNLTSWFIPESDDLYVTVFIEFGTLSPDMRFEWNIREMYSDGTLLPFDQVQQDTYTEGTFTSSYRVKKGYFINKSNNVRGCIVCATLTKNTDIGTSCLRFKYLPRPTPGICTYTLTDTYMCVSCVNFTSIVSPLTYTFFLKNSSINIVLTSGNLPQTCFVVPYMYSPLDACVYVSDKFGGSIELCYANVFVQAKSLDLVRAAIQSLLSEKETELNRLITTGQLTESADLVTSYASVVQMFATLDIQNSTGANNISDATLNRNSRSLVIQMLVNAVNNFIPTDSNSFILAMSSTESILDNTLDVDRSSQSKLNAYFTKVTESLEAIVCGNTNQLLKMTSTIFQSTLLLAEAGNRQINNPISLDIPTDPATLDYNVDLEKAGLQTSGLDPMVDLMLQNSADQQSLLVGETLDMIRKLMTTSQKVTQRLLIEGAPPITFETSNGVISLSKITPNNLSNRIPVLNKLENGVFVNNLCDNIQALNKSCSEPYSLQTFLSKTNLFSFRTGSSIPIPFHTETISLILYDSKPVTIRNVKEIVEGIVHRLSNFNPPIFTSMDPGTNRPQLPAPRISVDKTEVYQALLMSQQVVSNDVAVFFQLYPENISECPQYLLFLRLVDPPVISLSNGGYDMWTTLPEDTSQCVNMTTNPNDPNYRYTFMLDNRQLMELRSTQKYRERFELLQKSVAQTVYIGFRQLNQYEINMYKTTSPPLIPYPYRDQINNTALSRWFLTSCVSGQVDSSKRWSTSKCRVGPETTVQQTQCICDELSTFTSGWFAPPNSIDFNYVFANIDFNRNPTLYATEISLCIIFLLILIWARREDIKDIEKLSVTQLSENNPDCEYLYEIIVSTGHRRCAGTDSKVCFILSGQYGETGCYVLQDPNRKVLCRGATDRFLLACPKPLGSLIYIRLWHDNSGVGDNASWYCNYVGVVDLQTREKSHFIVESWFAVEEGDGQVDRIIPVTSEEEMLTFMHMFSTTASRNMTDDHLWISVVARPIYSRFTRVERVACCLLLLYLSMLGSCMFYKGEGSAKQPNIISLGPFGFTPSEFYIAIVNNLLTFIPLFLIIYIFRNARLRVSHATKLRRAIEEHLDEKLYLGKASFIYSAQSAIKDTSKDDDPEALAENADDTEAKQKGRTLFCGWQMRILAWLLLILCLGIAIAFTTFYGVMFGEATCKKWLSSLFLSFFISVLLAQPIKVLLLAVFFSFVCKSTDRVDQIEIFEEEDRLIRTLGKRYQLRMDEEYLNNNYLSDDFRPQRLAILPPDPSDLARARAYRLKQRRANDIIREVILYVFFLTLLLIVSLDFRDSNGFLLKSSLQNLFFPDSFQSMNDVDDFYKWAQKVLIPGLRADRWYNRNPPLFQRGFLQDRTDRIIGYGMMRQLRTKKDSCNVHELAKHLFKHCYGSYDMFNEDKEAYGISWAKFEGDDKSNNSAPEFVYQNSSQLKGYPYLGQIAWYSGGGYVHLLRGSKDEMLDRMSYLNQTHWIEFSTRAIIIQFTVYNPNINLFAIITALVEMPGIGAMIPSYRIETANLFGVLGSETKLAQITSQALFAFILFCYLIKEIRNMFRERLKYFTRFWNFVELFIICGSIAAIAAYIYMILCTKSSIEEFSRTHGNIYMNFQLLAYWNENLTYLTAIICFFAMLKLVYLFRFNQRVGLLGSVLKYAATDLKYFCFIFLVVFSAFVLVFYLLYNDTLSGFKTILNAIETSMQIILGKFDFTSMYERQMVLGPLLFAAFSLCVVFVMVSMFIAILDESFQHVLKDLSLQSDDHEMTQFILIQFIQCIGLDKTAWGKNFIRNVNTQQQEPIYDPESESSKHVAQLKSLMNEFLEHIQQNLITEEKKSMDSK</sequence>
<dbReference type="InterPro" id="IPR001024">
    <property type="entry name" value="PLAT/LH2_dom"/>
</dbReference>
<dbReference type="SMART" id="SM00089">
    <property type="entry name" value="PKD"/>
    <property type="match status" value="2"/>
</dbReference>
<comment type="similarity">
    <text evidence="3">Belongs to the polycystin family.</text>
</comment>
<evidence type="ECO:0000256" key="9">
    <source>
        <dbReference type="ARBA" id="ARBA00023136"/>
    </source>
</evidence>
<keyword evidence="9 14" id="KW-0472">Membrane</keyword>
<feature type="transmembrane region" description="Helical" evidence="14">
    <location>
        <begin position="2837"/>
        <end position="2863"/>
    </location>
</feature>
<organism evidence="18 19">
    <name type="scientific">Schistosoma mansoni</name>
    <name type="common">Blood fluke</name>
    <dbReference type="NCBI Taxonomy" id="6183"/>
    <lineage>
        <taxon>Eukaryota</taxon>
        <taxon>Metazoa</taxon>
        <taxon>Spiralia</taxon>
        <taxon>Lophotrochozoa</taxon>
        <taxon>Platyhelminthes</taxon>
        <taxon>Trematoda</taxon>
        <taxon>Digenea</taxon>
        <taxon>Strigeidida</taxon>
        <taxon>Schistosomatoidea</taxon>
        <taxon>Schistosomatidae</taxon>
        <taxon>Schistosoma</taxon>
    </lineage>
</organism>
<feature type="domain" description="PKD" evidence="16">
    <location>
        <begin position="571"/>
        <end position="626"/>
    </location>
</feature>
<dbReference type="Pfam" id="PF02010">
    <property type="entry name" value="REJ"/>
    <property type="match status" value="1"/>
</dbReference>
<dbReference type="PANTHER" id="PTHR10877:SF194">
    <property type="entry name" value="LOCATION OF VULVA DEFECTIVE 1"/>
    <property type="match status" value="1"/>
</dbReference>
<dbReference type="Pfam" id="PF01477">
    <property type="entry name" value="PLAT"/>
    <property type="match status" value="1"/>
</dbReference>
<evidence type="ECO:0000256" key="5">
    <source>
        <dbReference type="ARBA" id="ARBA00022692"/>
    </source>
</evidence>
<dbReference type="InterPro" id="IPR013122">
    <property type="entry name" value="PKD1_2_channel"/>
</dbReference>
<keyword evidence="18" id="KW-1185">Reference proteome</keyword>
<feature type="transmembrane region" description="Helical" evidence="14">
    <location>
        <begin position="3157"/>
        <end position="3176"/>
    </location>
</feature>
<reference evidence="18" key="1">
    <citation type="journal article" date="2012" name="PLoS Negl. Trop. Dis.">
        <title>A systematically improved high quality genome and transcriptome of the human blood fluke Schistosoma mansoni.</title>
        <authorList>
            <person name="Protasio A.V."/>
            <person name="Tsai I.J."/>
            <person name="Babbage A."/>
            <person name="Nichol S."/>
            <person name="Hunt M."/>
            <person name="Aslett M.A."/>
            <person name="De Silva N."/>
            <person name="Velarde G.S."/>
            <person name="Anderson T.J."/>
            <person name="Clark R.C."/>
            <person name="Davidson C."/>
            <person name="Dillon G.P."/>
            <person name="Holroyd N.E."/>
            <person name="LoVerde P.T."/>
            <person name="Lloyd C."/>
            <person name="McQuillan J."/>
            <person name="Oliveira G."/>
            <person name="Otto T.D."/>
            <person name="Parker-Manuel S.J."/>
            <person name="Quail M.A."/>
            <person name="Wilson R.A."/>
            <person name="Zerlotini A."/>
            <person name="Dunne D.W."/>
            <person name="Berriman M."/>
        </authorList>
    </citation>
    <scope>NUCLEOTIDE SEQUENCE [LARGE SCALE GENOMIC DNA]</scope>
    <source>
        <strain evidence="18">Puerto Rican</strain>
    </source>
</reference>
<dbReference type="Gene3D" id="2.60.60.20">
    <property type="entry name" value="PLAT/LH2 domain"/>
    <property type="match status" value="1"/>
</dbReference>
<keyword evidence="8" id="KW-0969">Cilium</keyword>
<comment type="caution">
    <text evidence="13">Lacks conserved residue(s) required for the propagation of feature annotation.</text>
</comment>
<dbReference type="WBParaSite" id="Smp_165230.1">
    <property type="protein sequence ID" value="Smp_165230.1"/>
    <property type="gene ID" value="Smp_165230"/>
</dbReference>
<feature type="transmembrane region" description="Helical" evidence="14">
    <location>
        <begin position="3100"/>
        <end position="3119"/>
    </location>
</feature>
<evidence type="ECO:0000256" key="11">
    <source>
        <dbReference type="ARBA" id="ARBA00023273"/>
    </source>
</evidence>
<evidence type="ECO:0000256" key="4">
    <source>
        <dbReference type="ARBA" id="ARBA00022475"/>
    </source>
</evidence>
<dbReference type="GO" id="GO:0005509">
    <property type="term" value="F:calcium ion binding"/>
    <property type="evidence" value="ECO:0007669"/>
    <property type="project" value="InterPro"/>
</dbReference>
<dbReference type="InterPro" id="IPR000601">
    <property type="entry name" value="PKD_dom"/>
</dbReference>
<dbReference type="GO" id="GO:0005886">
    <property type="term" value="C:plasma membrane"/>
    <property type="evidence" value="ECO:0007669"/>
    <property type="project" value="UniProtKB-SubCell"/>
</dbReference>
<dbReference type="Pfam" id="PF00801">
    <property type="entry name" value="PKD"/>
    <property type="match status" value="1"/>
</dbReference>
<dbReference type="InterPro" id="IPR035986">
    <property type="entry name" value="PKD_dom_sf"/>
</dbReference>
<evidence type="ECO:0000256" key="12">
    <source>
        <dbReference type="PIRSR" id="PIRSR603915-2"/>
    </source>
</evidence>
<evidence type="ECO:0000256" key="7">
    <source>
        <dbReference type="ARBA" id="ARBA00022989"/>
    </source>
</evidence>
<accession>A0A3Q0KRY7</accession>
<keyword evidence="10" id="KW-0325">Glycoprotein</keyword>
<dbReference type="InterPro" id="IPR003915">
    <property type="entry name" value="PKD_2"/>
</dbReference>
<dbReference type="GO" id="GO:0005262">
    <property type="term" value="F:calcium channel activity"/>
    <property type="evidence" value="ECO:0007669"/>
    <property type="project" value="TreeGrafter"/>
</dbReference>
<proteinExistence type="inferred from homology"/>
<dbReference type="SUPFAM" id="SSF49299">
    <property type="entry name" value="PKD domain"/>
    <property type="match status" value="2"/>
</dbReference>
<evidence type="ECO:0000259" key="16">
    <source>
        <dbReference type="PROSITE" id="PS50093"/>
    </source>
</evidence>
<feature type="transmembrane region" description="Helical" evidence="14">
    <location>
        <begin position="2704"/>
        <end position="2725"/>
    </location>
</feature>
<evidence type="ECO:0000256" key="14">
    <source>
        <dbReference type="SAM" id="Phobius"/>
    </source>
</evidence>
<dbReference type="Proteomes" id="UP000008854">
    <property type="component" value="Unassembled WGS sequence"/>
</dbReference>
<dbReference type="PANTHER" id="PTHR10877">
    <property type="entry name" value="POLYCYSTIN FAMILY MEMBER"/>
    <property type="match status" value="1"/>
</dbReference>
<feature type="transmembrane region" description="Helical" evidence="14">
    <location>
        <begin position="3324"/>
        <end position="3346"/>
    </location>
</feature>
<dbReference type="InterPro" id="IPR042060">
    <property type="entry name" value="PLAT_polycystin1"/>
</dbReference>
<feature type="transmembrane region" description="Helical" evidence="14">
    <location>
        <begin position="2454"/>
        <end position="2472"/>
    </location>
</feature>
<feature type="transmembrane region" description="Helical" evidence="14">
    <location>
        <begin position="2801"/>
        <end position="2825"/>
    </location>
</feature>
<evidence type="ECO:0000256" key="8">
    <source>
        <dbReference type="ARBA" id="ARBA00023069"/>
    </source>
</evidence>
<dbReference type="GO" id="GO:0005929">
    <property type="term" value="C:cilium"/>
    <property type="evidence" value="ECO:0007669"/>
    <property type="project" value="UniProtKB-SubCell"/>
</dbReference>
<dbReference type="CDD" id="cd01752">
    <property type="entry name" value="PLAT_polycystin"/>
    <property type="match status" value="1"/>
</dbReference>
<evidence type="ECO:0000256" key="15">
    <source>
        <dbReference type="SAM" id="SignalP"/>
    </source>
</evidence>
<dbReference type="Pfam" id="PF08016">
    <property type="entry name" value="PKD_channel"/>
    <property type="match status" value="1"/>
</dbReference>
<feature type="transmembrane region" description="Helical" evidence="14">
    <location>
        <begin position="2662"/>
        <end position="2681"/>
    </location>
</feature>
<dbReference type="GO" id="GO:0050982">
    <property type="term" value="P:detection of mechanical stimulus"/>
    <property type="evidence" value="ECO:0007669"/>
    <property type="project" value="TreeGrafter"/>
</dbReference>
<dbReference type="Pfam" id="PF20519">
    <property type="entry name" value="Polycystin_dom"/>
    <property type="match status" value="1"/>
</dbReference>
<dbReference type="InterPro" id="IPR022409">
    <property type="entry name" value="PKD/Chitinase_dom"/>
</dbReference>
<evidence type="ECO:0000256" key="1">
    <source>
        <dbReference type="ARBA" id="ARBA00004138"/>
    </source>
</evidence>
<dbReference type="PROSITE" id="PS50095">
    <property type="entry name" value="PLAT"/>
    <property type="match status" value="1"/>
</dbReference>
<dbReference type="CDD" id="cd00146">
    <property type="entry name" value="PKD"/>
    <property type="match status" value="1"/>
</dbReference>
<feature type="transmembrane region" description="Helical" evidence="14">
    <location>
        <begin position="3196"/>
        <end position="3214"/>
    </location>
</feature>
<feature type="disulfide bond" evidence="12">
    <location>
        <begin position="3043"/>
        <end position="3056"/>
    </location>
</feature>
<protein>
    <submittedName>
        <fullName evidence="19">Polycystin 1-related</fullName>
    </submittedName>
</protein>
<dbReference type="PRINTS" id="PR01433">
    <property type="entry name" value="POLYCYSTIN2"/>
</dbReference>
<feature type="chain" id="PRO_5017943189" evidence="15">
    <location>
        <begin position="25"/>
        <end position="3502"/>
    </location>
</feature>
<evidence type="ECO:0000259" key="17">
    <source>
        <dbReference type="PROSITE" id="PS50095"/>
    </source>
</evidence>
<reference evidence="19" key="2">
    <citation type="submission" date="2018-12" db="UniProtKB">
        <authorList>
            <consortium name="WormBaseParasite"/>
        </authorList>
    </citation>
    <scope>IDENTIFICATION</scope>
    <source>
        <strain evidence="19">Puerto Rican</strain>
    </source>
</reference>
<comment type="subcellular location">
    <subcellularLocation>
        <location evidence="2">Cell membrane</location>
        <topology evidence="2">Multi-pass membrane protein</topology>
    </subcellularLocation>
    <subcellularLocation>
        <location evidence="1">Cell projection</location>
        <location evidence="1">Cilium</location>
    </subcellularLocation>
</comment>
<keyword evidence="7 14" id="KW-1133">Transmembrane helix</keyword>
<feature type="transmembrane region" description="Helical" evidence="14">
    <location>
        <begin position="3285"/>
        <end position="3304"/>
    </location>
</feature>
<keyword evidence="11" id="KW-0966">Cell projection</keyword>
<evidence type="ECO:0000256" key="10">
    <source>
        <dbReference type="ARBA" id="ARBA00023180"/>
    </source>
</evidence>
<keyword evidence="4" id="KW-1003">Cell membrane</keyword>
<dbReference type="InterPro" id="IPR051223">
    <property type="entry name" value="Polycystin"/>
</dbReference>
<evidence type="ECO:0000256" key="6">
    <source>
        <dbReference type="ARBA" id="ARBA00022729"/>
    </source>
</evidence>
<evidence type="ECO:0000313" key="19">
    <source>
        <dbReference type="WBParaSite" id="Smp_165230.1"/>
    </source>
</evidence>
<dbReference type="PROSITE" id="PS50093">
    <property type="entry name" value="PKD"/>
    <property type="match status" value="1"/>
</dbReference>
<dbReference type="InterPro" id="IPR046791">
    <property type="entry name" value="Polycystin_dom"/>
</dbReference>
<dbReference type="SMART" id="SM00308">
    <property type="entry name" value="LH2"/>
    <property type="match status" value="1"/>
</dbReference>
<keyword evidence="6 15" id="KW-0732">Signal</keyword>
<dbReference type="InterPro" id="IPR013783">
    <property type="entry name" value="Ig-like_fold"/>
</dbReference>
<dbReference type="InterPro" id="IPR036392">
    <property type="entry name" value="PLAT/LH2_dom_sf"/>
</dbReference>
<evidence type="ECO:0000256" key="3">
    <source>
        <dbReference type="ARBA" id="ARBA00007200"/>
    </source>
</evidence>
<feature type="transmembrane region" description="Helical" evidence="14">
    <location>
        <begin position="2939"/>
        <end position="2958"/>
    </location>
</feature>
<dbReference type="STRING" id="6183.A0A3Q0KRY7"/>
<dbReference type="SUPFAM" id="SSF49723">
    <property type="entry name" value="Lipase/lipooxygenase domain (PLAT/LH2 domain)"/>
    <property type="match status" value="1"/>
</dbReference>
<dbReference type="InterPro" id="IPR002859">
    <property type="entry name" value="PKD/REJ-like"/>
</dbReference>